<dbReference type="Proteomes" id="UP001500503">
    <property type="component" value="Unassembled WGS sequence"/>
</dbReference>
<reference evidence="2" key="1">
    <citation type="journal article" date="2019" name="Int. J. Syst. Evol. Microbiol.">
        <title>The Global Catalogue of Microorganisms (GCM) 10K type strain sequencing project: providing services to taxonomists for standard genome sequencing and annotation.</title>
        <authorList>
            <consortium name="The Broad Institute Genomics Platform"/>
            <consortium name="The Broad Institute Genome Sequencing Center for Infectious Disease"/>
            <person name="Wu L."/>
            <person name="Ma J."/>
        </authorList>
    </citation>
    <scope>NUCLEOTIDE SEQUENCE [LARGE SCALE GENOMIC DNA]</scope>
    <source>
        <strain evidence="2">JCM 17933</strain>
    </source>
</reference>
<dbReference type="EMBL" id="BAABHF010000046">
    <property type="protein sequence ID" value="GAA4511082.1"/>
    <property type="molecule type" value="Genomic_DNA"/>
</dbReference>
<keyword evidence="2" id="KW-1185">Reference proteome</keyword>
<accession>A0ABP8QVE5</accession>
<proteinExistence type="predicted"/>
<protein>
    <submittedName>
        <fullName evidence="1">Uncharacterized protein</fullName>
    </submittedName>
</protein>
<organism evidence="1 2">
    <name type="scientific">Actinoallomurus oryzae</name>
    <dbReference type="NCBI Taxonomy" id="502180"/>
    <lineage>
        <taxon>Bacteria</taxon>
        <taxon>Bacillati</taxon>
        <taxon>Actinomycetota</taxon>
        <taxon>Actinomycetes</taxon>
        <taxon>Streptosporangiales</taxon>
        <taxon>Thermomonosporaceae</taxon>
        <taxon>Actinoallomurus</taxon>
    </lineage>
</organism>
<evidence type="ECO:0000313" key="2">
    <source>
        <dbReference type="Proteomes" id="UP001500503"/>
    </source>
</evidence>
<evidence type="ECO:0000313" key="1">
    <source>
        <dbReference type="EMBL" id="GAA4511082.1"/>
    </source>
</evidence>
<name>A0ABP8QVE5_9ACTN</name>
<gene>
    <name evidence="1" type="ORF">GCM10023191_074690</name>
</gene>
<sequence length="80" mass="8718">MDGRWTGAEAEAGADATAGTVRARRAPMAARCLLMPVILRIGARRRIAERTDLSAWPVRPRRPAKIRRAGEVDPAHLGGY</sequence>
<comment type="caution">
    <text evidence="1">The sequence shown here is derived from an EMBL/GenBank/DDBJ whole genome shotgun (WGS) entry which is preliminary data.</text>
</comment>